<organism evidence="4 5">
    <name type="scientific">Mesobacillus stamsii</name>
    <dbReference type="NCBI Taxonomy" id="225347"/>
    <lineage>
        <taxon>Bacteria</taxon>
        <taxon>Bacillati</taxon>
        <taxon>Bacillota</taxon>
        <taxon>Bacilli</taxon>
        <taxon>Bacillales</taxon>
        <taxon>Bacillaceae</taxon>
        <taxon>Mesobacillus</taxon>
    </lineage>
</organism>
<feature type="chain" id="PRO_5045055684" description="SLH domain-containing protein" evidence="2">
    <location>
        <begin position="24"/>
        <end position="557"/>
    </location>
</feature>
<dbReference type="EMBL" id="JAUSUN010000002">
    <property type="protein sequence ID" value="MDQ0412189.1"/>
    <property type="molecule type" value="Genomic_DNA"/>
</dbReference>
<dbReference type="RefSeq" id="WP_307191065.1">
    <property type="nucleotide sequence ID" value="NZ_JAUSUN010000002.1"/>
</dbReference>
<feature type="domain" description="SLH" evidence="3">
    <location>
        <begin position="144"/>
        <end position="207"/>
    </location>
</feature>
<dbReference type="Pfam" id="PF16147">
    <property type="entry name" value="DUF4855"/>
    <property type="match status" value="1"/>
</dbReference>
<dbReference type="Proteomes" id="UP001242313">
    <property type="component" value="Unassembled WGS sequence"/>
</dbReference>
<proteinExistence type="predicted"/>
<feature type="signal peptide" evidence="2">
    <location>
        <begin position="1"/>
        <end position="23"/>
    </location>
</feature>
<evidence type="ECO:0000313" key="5">
    <source>
        <dbReference type="Proteomes" id="UP001242313"/>
    </source>
</evidence>
<sequence>MKRLAVLLIGGLMAISNLSASHAAATEIEFSDMNRNYWAYHEIKFLTEKDVIRGASGKFLPNRTITRLDAAVMIGRAMNLAAQGETATVPADMFVSTRGYQEVMASLEKGMFALDDGKFRPNENLTRKDMARVLTVGFGYEGTGQSTFTDVPPTFPYYSYIDAISANDVTTGYSDGTFRPDMPVNRLQFSIFLARIYSKPLEYSVKQDGITLHKVRDSEEAISLAMTYPKATVHPVSNSMVTFSEKTGDLNLTGIHNGVLIYNGAENYITFSPEFFRPYITPNGSSGTLFDSFIFLGRSYPEGEFGVHVKNNANYSDWLWYLNQTFDEAGGLNNLNEAAKGLGKTVNVYIAIPYPKMEGTFMDLEGNKHTNSMTEREKIVSWYIEQTEILWDVAAYENLHFKGYYWFSETMGHREDEKMITKISDTIHNRNRAFIYSPHATSSNFEHWKNYGFDGAYLQPNTFRLKITDTEARLHRAFLQAQIYGSGINLEIDQYGPLQIEAGLENFKQYIDMAYRYELSGQSLIFYQGVGMVDRMIKYWNLPSYNQAYQLLGSLAY</sequence>
<evidence type="ECO:0000259" key="3">
    <source>
        <dbReference type="PROSITE" id="PS51272"/>
    </source>
</evidence>
<keyword evidence="5" id="KW-1185">Reference proteome</keyword>
<feature type="domain" description="SLH" evidence="3">
    <location>
        <begin position="26"/>
        <end position="88"/>
    </location>
</feature>
<dbReference type="InterPro" id="IPR001119">
    <property type="entry name" value="SLH_dom"/>
</dbReference>
<protein>
    <recommendedName>
        <fullName evidence="3">SLH domain-containing protein</fullName>
    </recommendedName>
</protein>
<dbReference type="PROSITE" id="PS51272">
    <property type="entry name" value="SLH"/>
    <property type="match status" value="2"/>
</dbReference>
<evidence type="ECO:0000256" key="1">
    <source>
        <dbReference type="ARBA" id="ARBA00022729"/>
    </source>
</evidence>
<comment type="caution">
    <text evidence="4">The sequence shown here is derived from an EMBL/GenBank/DDBJ whole genome shotgun (WGS) entry which is preliminary data.</text>
</comment>
<name>A0ABU0FQK0_9BACI</name>
<evidence type="ECO:0000313" key="4">
    <source>
        <dbReference type="EMBL" id="MDQ0412189.1"/>
    </source>
</evidence>
<reference evidence="4 5" key="1">
    <citation type="submission" date="2023-07" db="EMBL/GenBank/DDBJ databases">
        <title>Genomic Encyclopedia of Type Strains, Phase IV (KMG-IV): sequencing the most valuable type-strain genomes for metagenomic binning, comparative biology and taxonomic classification.</title>
        <authorList>
            <person name="Goeker M."/>
        </authorList>
    </citation>
    <scope>NUCLEOTIDE SEQUENCE [LARGE SCALE GENOMIC DNA]</scope>
    <source>
        <strain evidence="4 5">DSM 19598</strain>
    </source>
</reference>
<evidence type="ECO:0000256" key="2">
    <source>
        <dbReference type="SAM" id="SignalP"/>
    </source>
</evidence>
<accession>A0ABU0FQK0</accession>
<dbReference type="InterPro" id="IPR051465">
    <property type="entry name" value="Cell_Envelope_Struct_Comp"/>
</dbReference>
<dbReference type="PANTHER" id="PTHR43308">
    <property type="entry name" value="OUTER MEMBRANE PROTEIN ALPHA-RELATED"/>
    <property type="match status" value="1"/>
</dbReference>
<gene>
    <name evidence="4" type="ORF">J2S25_000369</name>
</gene>
<keyword evidence="1 2" id="KW-0732">Signal</keyword>
<dbReference type="Pfam" id="PF00395">
    <property type="entry name" value="SLH"/>
    <property type="match status" value="3"/>
</dbReference>
<dbReference type="InterPro" id="IPR032329">
    <property type="entry name" value="DUF4855"/>
</dbReference>